<evidence type="ECO:0000313" key="3">
    <source>
        <dbReference type="Proteomes" id="UP000235371"/>
    </source>
</evidence>
<dbReference type="RefSeq" id="XP_024726566.1">
    <property type="nucleotide sequence ID" value="XM_024878818.1"/>
</dbReference>
<dbReference type="AlphaFoldDB" id="A0A2J6SFW1"/>
<proteinExistence type="predicted"/>
<dbReference type="InterPro" id="IPR010730">
    <property type="entry name" value="HET"/>
</dbReference>
<accession>A0A2J6SFW1</accession>
<evidence type="ECO:0000313" key="2">
    <source>
        <dbReference type="EMBL" id="PMD49662.1"/>
    </source>
</evidence>
<dbReference type="GeneID" id="36586895"/>
<dbReference type="Pfam" id="PF06985">
    <property type="entry name" value="HET"/>
    <property type="match status" value="1"/>
</dbReference>
<sequence length="728" mass="81888">MDLCNLCQEFDIRQLLCQSAAQKPDATGNTDRNLVDSNDYRAPMPDFYKHREGIVALKRFGDQGCQLCSLFWSTWVKTLNKDNITEEFLEKYFPGQLYIGCSSWTISRQGFPYVTLTQQSPTGSSRTLCSFEAFAGRGRSEGRSLLGRAVYSDSASKACISVAEEWLQTCFHEHKECSPLSEHASPLPTRVIDVGGENSNPRLVTSNGKIEPWIALSYCWGGDSEFVFNDGTMHDLQSGIPLDDFPATLRDAVIITRSLGIKYVWIDALCIKQDSAEDWAREAAKMRDVYSGAILTVVAANSPSTRSGFFSQRISGERATLEWRDSTHSRTHKVHLRPGSELWDHALSSSPLMTRGWALQEGLLSPRTVSYGAQQMIWECPCFQDDEGGRITQATEDYRSKGFIQNLIRIQNTEDIKPHSLLEKLTLRSSKPEKWWKSYAVADPYDKWNDIAEQFMCRSLTKDFDALPALPGLARVFQHLLKDEYCAGLWKKDILSTLTWNRSPRYPADSSTRFDLARPSEYLAPSWSWTSILGKQSSMSNSWQTREALQVSAHSVTKIVSLPTFPKGADPFGQVSGGELVLQTRFGKIEHLPPVYSTEHEFHNETPKSVTGSAFQELVYTNMRVVDSMVYEHFQKHSPCPKQEFGAVELVRWEKAPGSLVPGIDLLLVESTGQGGAYRRIAQLGLRKSPVPDEDAVGADMYRGTLLENNAYDEVIKAKWKKRAITLV</sequence>
<dbReference type="Proteomes" id="UP000235371">
    <property type="component" value="Unassembled WGS sequence"/>
</dbReference>
<dbReference type="EMBL" id="KZ613919">
    <property type="protein sequence ID" value="PMD49662.1"/>
    <property type="molecule type" value="Genomic_DNA"/>
</dbReference>
<reference evidence="2 3" key="1">
    <citation type="submission" date="2016-04" db="EMBL/GenBank/DDBJ databases">
        <title>A degradative enzymes factory behind the ericoid mycorrhizal symbiosis.</title>
        <authorList>
            <consortium name="DOE Joint Genome Institute"/>
            <person name="Martino E."/>
            <person name="Morin E."/>
            <person name="Grelet G."/>
            <person name="Kuo A."/>
            <person name="Kohler A."/>
            <person name="Daghino S."/>
            <person name="Barry K."/>
            <person name="Choi C."/>
            <person name="Cichocki N."/>
            <person name="Clum A."/>
            <person name="Copeland A."/>
            <person name="Hainaut M."/>
            <person name="Haridas S."/>
            <person name="Labutti K."/>
            <person name="Lindquist E."/>
            <person name="Lipzen A."/>
            <person name="Khouja H.-R."/>
            <person name="Murat C."/>
            <person name="Ohm R."/>
            <person name="Olson A."/>
            <person name="Spatafora J."/>
            <person name="Veneault-Fourrey C."/>
            <person name="Henrissat B."/>
            <person name="Grigoriev I."/>
            <person name="Martin F."/>
            <person name="Perotto S."/>
        </authorList>
    </citation>
    <scope>NUCLEOTIDE SEQUENCE [LARGE SCALE GENOMIC DNA]</scope>
    <source>
        <strain evidence="2 3">E</strain>
    </source>
</reference>
<keyword evidence="3" id="KW-1185">Reference proteome</keyword>
<feature type="domain" description="Heterokaryon incompatibility" evidence="1">
    <location>
        <begin position="213"/>
        <end position="361"/>
    </location>
</feature>
<dbReference type="PANTHER" id="PTHR33112:SF8">
    <property type="entry name" value="HETEROKARYON INCOMPATIBILITY DOMAIN-CONTAINING PROTEIN"/>
    <property type="match status" value="1"/>
</dbReference>
<gene>
    <name evidence="2" type="ORF">K444DRAFT_604560</name>
</gene>
<evidence type="ECO:0000259" key="1">
    <source>
        <dbReference type="Pfam" id="PF06985"/>
    </source>
</evidence>
<dbReference type="PANTHER" id="PTHR33112">
    <property type="entry name" value="DOMAIN PROTEIN, PUTATIVE-RELATED"/>
    <property type="match status" value="1"/>
</dbReference>
<name>A0A2J6SFW1_9HELO</name>
<organism evidence="2 3">
    <name type="scientific">Hyaloscypha bicolor E</name>
    <dbReference type="NCBI Taxonomy" id="1095630"/>
    <lineage>
        <taxon>Eukaryota</taxon>
        <taxon>Fungi</taxon>
        <taxon>Dikarya</taxon>
        <taxon>Ascomycota</taxon>
        <taxon>Pezizomycotina</taxon>
        <taxon>Leotiomycetes</taxon>
        <taxon>Helotiales</taxon>
        <taxon>Hyaloscyphaceae</taxon>
        <taxon>Hyaloscypha</taxon>
        <taxon>Hyaloscypha bicolor</taxon>
    </lineage>
</organism>
<protein>
    <submittedName>
        <fullName evidence="2">HET-domain-containing protein</fullName>
    </submittedName>
</protein>
<dbReference type="OrthoDB" id="5347061at2759"/>
<dbReference type="InParanoid" id="A0A2J6SFW1"/>